<evidence type="ECO:0000256" key="7">
    <source>
        <dbReference type="ARBA" id="ARBA00022837"/>
    </source>
</evidence>
<dbReference type="PANTHER" id="PTHR45933:SF12">
    <property type="entry name" value="PROTEIN C2-DOMAIN ABA-RELATED 9"/>
    <property type="match status" value="1"/>
</dbReference>
<evidence type="ECO:0000256" key="2">
    <source>
        <dbReference type="ARBA" id="ARBA00004236"/>
    </source>
</evidence>
<evidence type="ECO:0000256" key="9">
    <source>
        <dbReference type="ARBA" id="ARBA00023136"/>
    </source>
</evidence>
<comment type="subcellular location">
    <subcellularLocation>
        <location evidence="2">Cell membrane</location>
    </subcellularLocation>
    <subcellularLocation>
        <location evidence="1">Nucleus</location>
    </subcellularLocation>
</comment>
<dbReference type="AlphaFoldDB" id="A0AA88R4K9"/>
<protein>
    <recommendedName>
        <fullName evidence="12">C2 domain-containing protein</fullName>
    </recommendedName>
</protein>
<dbReference type="InterPro" id="IPR044562">
    <property type="entry name" value="CAR1-11"/>
</dbReference>
<keyword evidence="8" id="KW-0446">Lipid-binding</keyword>
<sequence length="184" mass="20470">MEGALGLLRIRVRRGINLAIRDACTSSDPYVVVTMGSQACSSSPPPLLFHKLKTKVVTDNCNPIWDDELTLSIKDPNVPIKLEVFDKDTFTSDDPMGEAEIDIKPYLECLQMGLQDLPAGTKVGRVQPNRKNSLADESCIVWNNGKIIQDMRLRLKNVECGEVEVQIEWIDIPGCRGLQSSEMP</sequence>
<evidence type="ECO:0000256" key="1">
    <source>
        <dbReference type="ARBA" id="ARBA00004123"/>
    </source>
</evidence>
<dbReference type="GO" id="GO:0005886">
    <property type="term" value="C:plasma membrane"/>
    <property type="evidence" value="ECO:0007669"/>
    <property type="project" value="UniProtKB-SubCell"/>
</dbReference>
<dbReference type="Gene3D" id="2.60.40.150">
    <property type="entry name" value="C2 domain"/>
    <property type="match status" value="1"/>
</dbReference>
<keyword evidence="3" id="KW-0343">GTPase activation</keyword>
<name>A0AA88R4K9_9ASTE</name>
<evidence type="ECO:0000259" key="12">
    <source>
        <dbReference type="PROSITE" id="PS50004"/>
    </source>
</evidence>
<dbReference type="Proteomes" id="UP001187471">
    <property type="component" value="Unassembled WGS sequence"/>
</dbReference>
<evidence type="ECO:0000256" key="11">
    <source>
        <dbReference type="ARBA" id="ARBA00024037"/>
    </source>
</evidence>
<keyword evidence="5" id="KW-0938">Abscisic acid signaling pathway</keyword>
<dbReference type="PROSITE" id="PS50004">
    <property type="entry name" value="C2"/>
    <property type="match status" value="1"/>
</dbReference>
<dbReference type="GO" id="GO:0008289">
    <property type="term" value="F:lipid binding"/>
    <property type="evidence" value="ECO:0007669"/>
    <property type="project" value="UniProtKB-KW"/>
</dbReference>
<keyword evidence="9" id="KW-0472">Membrane</keyword>
<reference evidence="13" key="1">
    <citation type="submission" date="2022-12" db="EMBL/GenBank/DDBJ databases">
        <title>Draft genome assemblies for two species of Escallonia (Escalloniales).</title>
        <authorList>
            <person name="Chanderbali A."/>
            <person name="Dervinis C."/>
            <person name="Anghel I."/>
            <person name="Soltis D."/>
            <person name="Soltis P."/>
            <person name="Zapata F."/>
        </authorList>
    </citation>
    <scope>NUCLEOTIDE SEQUENCE</scope>
    <source>
        <strain evidence="13">UCBG92.1500</strain>
        <tissue evidence="13">Leaf</tissue>
    </source>
</reference>
<dbReference type="GO" id="GO:0009738">
    <property type="term" value="P:abscisic acid-activated signaling pathway"/>
    <property type="evidence" value="ECO:0007669"/>
    <property type="project" value="UniProtKB-KW"/>
</dbReference>
<dbReference type="InterPro" id="IPR035892">
    <property type="entry name" value="C2_domain_sf"/>
</dbReference>
<dbReference type="PANTHER" id="PTHR45933">
    <property type="entry name" value="PROTEIN C2-DOMAIN ABA-RELATED 4"/>
    <property type="match status" value="1"/>
</dbReference>
<keyword evidence="6" id="KW-0479">Metal-binding</keyword>
<dbReference type="EMBL" id="JAVXUO010001914">
    <property type="protein sequence ID" value="KAK2978009.1"/>
    <property type="molecule type" value="Genomic_DNA"/>
</dbReference>
<dbReference type="SUPFAM" id="SSF49562">
    <property type="entry name" value="C2 domain (Calcium/lipid-binding domain, CaLB)"/>
    <property type="match status" value="1"/>
</dbReference>
<dbReference type="Pfam" id="PF00168">
    <property type="entry name" value="C2"/>
    <property type="match status" value="1"/>
</dbReference>
<gene>
    <name evidence="13" type="ORF">RJ640_026443</name>
</gene>
<keyword evidence="7" id="KW-0106">Calcium</keyword>
<feature type="domain" description="C2" evidence="12">
    <location>
        <begin position="1"/>
        <end position="119"/>
    </location>
</feature>
<evidence type="ECO:0000256" key="6">
    <source>
        <dbReference type="ARBA" id="ARBA00022723"/>
    </source>
</evidence>
<proteinExistence type="inferred from homology"/>
<evidence type="ECO:0000256" key="5">
    <source>
        <dbReference type="ARBA" id="ARBA00022682"/>
    </source>
</evidence>
<evidence type="ECO:0000313" key="14">
    <source>
        <dbReference type="Proteomes" id="UP001187471"/>
    </source>
</evidence>
<keyword evidence="4" id="KW-1003">Cell membrane</keyword>
<dbReference type="GO" id="GO:0005634">
    <property type="term" value="C:nucleus"/>
    <property type="evidence" value="ECO:0007669"/>
    <property type="project" value="UniProtKB-SubCell"/>
</dbReference>
<keyword evidence="14" id="KW-1185">Reference proteome</keyword>
<evidence type="ECO:0000256" key="4">
    <source>
        <dbReference type="ARBA" id="ARBA00022475"/>
    </source>
</evidence>
<comment type="caution">
    <text evidence="13">The sequence shown here is derived from an EMBL/GenBank/DDBJ whole genome shotgun (WGS) entry which is preliminary data.</text>
</comment>
<evidence type="ECO:0000256" key="10">
    <source>
        <dbReference type="ARBA" id="ARBA00023242"/>
    </source>
</evidence>
<accession>A0AA88R4K9</accession>
<organism evidence="13 14">
    <name type="scientific">Escallonia rubra</name>
    <dbReference type="NCBI Taxonomy" id="112253"/>
    <lineage>
        <taxon>Eukaryota</taxon>
        <taxon>Viridiplantae</taxon>
        <taxon>Streptophyta</taxon>
        <taxon>Embryophyta</taxon>
        <taxon>Tracheophyta</taxon>
        <taxon>Spermatophyta</taxon>
        <taxon>Magnoliopsida</taxon>
        <taxon>eudicotyledons</taxon>
        <taxon>Gunneridae</taxon>
        <taxon>Pentapetalae</taxon>
        <taxon>asterids</taxon>
        <taxon>campanulids</taxon>
        <taxon>Escalloniales</taxon>
        <taxon>Escalloniaceae</taxon>
        <taxon>Escallonia</taxon>
    </lineage>
</organism>
<evidence type="ECO:0000256" key="3">
    <source>
        <dbReference type="ARBA" id="ARBA00022468"/>
    </source>
</evidence>
<evidence type="ECO:0000313" key="13">
    <source>
        <dbReference type="EMBL" id="KAK2978009.1"/>
    </source>
</evidence>
<dbReference type="SMART" id="SM00239">
    <property type="entry name" value="C2"/>
    <property type="match status" value="1"/>
</dbReference>
<keyword evidence="10" id="KW-0539">Nucleus</keyword>
<dbReference type="GO" id="GO:0005096">
    <property type="term" value="F:GTPase activator activity"/>
    <property type="evidence" value="ECO:0007669"/>
    <property type="project" value="UniProtKB-KW"/>
</dbReference>
<dbReference type="GO" id="GO:0046872">
    <property type="term" value="F:metal ion binding"/>
    <property type="evidence" value="ECO:0007669"/>
    <property type="project" value="UniProtKB-KW"/>
</dbReference>
<comment type="similarity">
    <text evidence="11">Belongs to the plant CAR protein family.</text>
</comment>
<dbReference type="InterPro" id="IPR000008">
    <property type="entry name" value="C2_dom"/>
</dbReference>
<evidence type="ECO:0000256" key="8">
    <source>
        <dbReference type="ARBA" id="ARBA00023121"/>
    </source>
</evidence>
<dbReference type="CDD" id="cd04038">
    <property type="entry name" value="C2_ArfGAP"/>
    <property type="match status" value="1"/>
</dbReference>